<comment type="cofactor">
    <cofactor evidence="7 8">
        <name>Mg(2+)</name>
        <dbReference type="ChEBI" id="CHEBI:18420"/>
    </cofactor>
    <text evidence="7 8">Binds 1 Mg(2+) ion per subunit.</text>
</comment>
<feature type="binding site" evidence="7">
    <location>
        <position position="242"/>
    </location>
    <ligand>
        <name>Mg(2+)</name>
        <dbReference type="ChEBI" id="CHEBI:18420"/>
    </ligand>
</feature>
<evidence type="ECO:0000313" key="11">
    <source>
        <dbReference type="Proteomes" id="UP000675284"/>
    </source>
</evidence>
<keyword evidence="4 8" id="KW-0413">Isomerase</keyword>
<evidence type="ECO:0000256" key="2">
    <source>
        <dbReference type="ARBA" id="ARBA00022723"/>
    </source>
</evidence>
<dbReference type="PANTHER" id="PTHR48073">
    <property type="entry name" value="O-SUCCINYLBENZOATE SYNTHASE-RELATED"/>
    <property type="match status" value="1"/>
</dbReference>
<comment type="similarity">
    <text evidence="1 8">Belongs to the mandelate racemase/muconate lactonizing enzyme family.</text>
</comment>
<dbReference type="SUPFAM" id="SSF51604">
    <property type="entry name" value="Enolase C-terminal domain-like"/>
    <property type="match status" value="1"/>
</dbReference>
<comment type="caution">
    <text evidence="10">The sequence shown here is derived from an EMBL/GenBank/DDBJ whole genome shotgun (WGS) entry which is preliminary data.</text>
</comment>
<dbReference type="Proteomes" id="UP000675284">
    <property type="component" value="Unassembled WGS sequence"/>
</dbReference>
<evidence type="ECO:0000256" key="6">
    <source>
        <dbReference type="PIRSR" id="PIRSR634603-2"/>
    </source>
</evidence>
<feature type="binding site" evidence="6">
    <location>
        <position position="321"/>
    </location>
    <ligand>
        <name>substrate</name>
    </ligand>
</feature>
<dbReference type="CDD" id="cd03319">
    <property type="entry name" value="L-Ala-DL-Glu_epimerase"/>
    <property type="match status" value="1"/>
</dbReference>
<feature type="binding site" evidence="6">
    <location>
        <position position="134"/>
    </location>
    <ligand>
        <name>substrate</name>
    </ligand>
</feature>
<dbReference type="GO" id="GO:0000287">
    <property type="term" value="F:magnesium ion binding"/>
    <property type="evidence" value="ECO:0007669"/>
    <property type="project" value="UniProtKB-ARBA"/>
</dbReference>
<dbReference type="SUPFAM" id="SSF54826">
    <property type="entry name" value="Enolase N-terminal domain-like"/>
    <property type="match status" value="1"/>
</dbReference>
<feature type="active site" description="Proton acceptor; specific for (R)-substrate epimerization" evidence="5">
    <location>
        <position position="161"/>
    </location>
</feature>
<dbReference type="FunFam" id="3.30.390.10:FF:000009">
    <property type="entry name" value="Hydrophobic dipeptide epimerase"/>
    <property type="match status" value="1"/>
</dbReference>
<dbReference type="EMBL" id="JAGSOT010000014">
    <property type="protein sequence ID" value="MBR7795720.1"/>
    <property type="molecule type" value="Genomic_DNA"/>
</dbReference>
<dbReference type="SMART" id="SM00922">
    <property type="entry name" value="MR_MLE"/>
    <property type="match status" value="1"/>
</dbReference>
<reference evidence="10" key="1">
    <citation type="submission" date="2021-04" db="EMBL/GenBank/DDBJ databases">
        <title>Isolation and polyphasic classification of algal microorganism.</title>
        <authorList>
            <person name="Wang S."/>
        </authorList>
    </citation>
    <scope>NUCLEOTIDE SEQUENCE</scope>
    <source>
        <strain evidence="10">720a</strain>
    </source>
</reference>
<feature type="binding site" evidence="7">
    <location>
        <position position="189"/>
    </location>
    <ligand>
        <name>Mg(2+)</name>
        <dbReference type="ChEBI" id="CHEBI:18420"/>
    </ligand>
</feature>
<evidence type="ECO:0000256" key="8">
    <source>
        <dbReference type="RuleBase" id="RU366006"/>
    </source>
</evidence>
<dbReference type="RefSeq" id="WP_166530132.1">
    <property type="nucleotide sequence ID" value="NZ_CP115959.1"/>
</dbReference>
<feature type="binding site" evidence="7">
    <location>
        <position position="217"/>
    </location>
    <ligand>
        <name>Mg(2+)</name>
        <dbReference type="ChEBI" id="CHEBI:18420"/>
    </ligand>
</feature>
<dbReference type="AlphaFoldDB" id="A0A941IC07"/>
<feature type="binding site" evidence="6">
    <location>
        <position position="296"/>
    </location>
    <ligand>
        <name>substrate</name>
    </ligand>
</feature>
<dbReference type="SFLD" id="SFLDF00009">
    <property type="entry name" value="o-succinylbenzoate_synthase"/>
    <property type="match status" value="1"/>
</dbReference>
<dbReference type="GO" id="GO:0016855">
    <property type="term" value="F:racemase and epimerase activity, acting on amino acids and derivatives"/>
    <property type="evidence" value="ECO:0007669"/>
    <property type="project" value="UniProtKB-UniRule"/>
</dbReference>
<proteinExistence type="inferred from homology"/>
<keyword evidence="3 7" id="KW-0460">Magnesium</keyword>
<name>A0A941IC07_9BACI</name>
<feature type="domain" description="Mandelate racemase/muconate lactonizing enzyme C-terminal" evidence="9">
    <location>
        <begin position="140"/>
        <end position="238"/>
    </location>
</feature>
<dbReference type="EC" id="5.1.1.-" evidence="8"/>
<dbReference type="GO" id="GO:0006518">
    <property type="term" value="P:peptide metabolic process"/>
    <property type="evidence" value="ECO:0007669"/>
    <property type="project" value="UniProtKB-ARBA"/>
</dbReference>
<dbReference type="InterPro" id="IPR013341">
    <property type="entry name" value="Mandelate_racemase_N_dom"/>
</dbReference>
<feature type="binding site" evidence="6">
    <location>
        <position position="24"/>
    </location>
    <ligand>
        <name>substrate</name>
    </ligand>
</feature>
<evidence type="ECO:0000256" key="3">
    <source>
        <dbReference type="ARBA" id="ARBA00022842"/>
    </source>
</evidence>
<dbReference type="InterPro" id="IPR036849">
    <property type="entry name" value="Enolase-like_C_sf"/>
</dbReference>
<dbReference type="PANTHER" id="PTHR48073:SF2">
    <property type="entry name" value="O-SUCCINYLBENZOATE SYNTHASE"/>
    <property type="match status" value="1"/>
</dbReference>
<accession>A0A941IC07</accession>
<gene>
    <name evidence="10" type="ORF">KCX74_06635</name>
</gene>
<organism evidence="10 11">
    <name type="scientific">Virgibacillus salarius</name>
    <dbReference type="NCBI Taxonomy" id="447199"/>
    <lineage>
        <taxon>Bacteria</taxon>
        <taxon>Bacillati</taxon>
        <taxon>Bacillota</taxon>
        <taxon>Bacilli</taxon>
        <taxon>Bacillales</taxon>
        <taxon>Bacillaceae</taxon>
        <taxon>Virgibacillus</taxon>
    </lineage>
</organism>
<dbReference type="InterPro" id="IPR029017">
    <property type="entry name" value="Enolase-like_N"/>
</dbReference>
<dbReference type="Pfam" id="PF02746">
    <property type="entry name" value="MR_MLE_N"/>
    <property type="match status" value="1"/>
</dbReference>
<protein>
    <recommendedName>
        <fullName evidence="8">Dipeptide epimerase</fullName>
        <ecNumber evidence="8">5.1.1.-</ecNumber>
    </recommendedName>
</protein>
<dbReference type="InterPro" id="IPR029065">
    <property type="entry name" value="Enolase_C-like"/>
</dbReference>
<dbReference type="Gene3D" id="3.30.390.10">
    <property type="entry name" value="Enolase-like, N-terminal domain"/>
    <property type="match status" value="1"/>
</dbReference>
<dbReference type="SFLD" id="SFLDG00180">
    <property type="entry name" value="muconate_cycloisomerase"/>
    <property type="match status" value="1"/>
</dbReference>
<feature type="binding site" evidence="6">
    <location>
        <position position="319"/>
    </location>
    <ligand>
        <name>substrate</name>
    </ligand>
</feature>
<dbReference type="InterPro" id="IPR034603">
    <property type="entry name" value="Dipeptide_epimerase"/>
</dbReference>
<keyword evidence="11" id="KW-1185">Reference proteome</keyword>
<dbReference type="Gene3D" id="3.20.20.120">
    <property type="entry name" value="Enolase-like C-terminal domain"/>
    <property type="match status" value="1"/>
</dbReference>
<feature type="binding site" evidence="6">
    <location>
        <position position="294"/>
    </location>
    <ligand>
        <name>substrate</name>
    </ligand>
</feature>
<evidence type="ECO:0000256" key="4">
    <source>
        <dbReference type="ARBA" id="ARBA00023235"/>
    </source>
</evidence>
<evidence type="ECO:0000256" key="1">
    <source>
        <dbReference type="ARBA" id="ARBA00008031"/>
    </source>
</evidence>
<evidence type="ECO:0000256" key="7">
    <source>
        <dbReference type="PIRSR" id="PIRSR634603-3"/>
    </source>
</evidence>
<dbReference type="Pfam" id="PF13378">
    <property type="entry name" value="MR_MLE_C"/>
    <property type="match status" value="1"/>
</dbReference>
<dbReference type="InterPro" id="IPR013342">
    <property type="entry name" value="Mandelate_racemase_C"/>
</dbReference>
<sequence length="356" mass="38873">MLIEDIQVSYRKIPLHTPFKTALRTATEIESITIIIHLENGMVGKGEAAPTWVITGDSAQSIQAALEGPIKQAILHQDLSHFQTLLAAVQNSCIGNTSAKAAADMALYDAYSKWLNIPLYQLLGDNQSLHTSMTVGVDDPAKMAADAKKWVEAGYSRLKIKVGSKPELDIARVSAIREAIPTDVLLRLDANQGWRPKQAVQLIKEMERMDSGIEFIEQPVKAKDLEGLKFVTDHVQTAIMADESIFSPLDAFTIVSGHYVDLLNIKLMKCGGIRNALSIANLAMVHRIPCMIGSMMESSYSVGAAAHFAAAHPNVLYYDLDAPLWLVEQPTVIDYQGEKLHLSSAAGIGTVNQPKD</sequence>
<dbReference type="SFLD" id="SFLDS00001">
    <property type="entry name" value="Enolase"/>
    <property type="match status" value="1"/>
</dbReference>
<evidence type="ECO:0000313" key="10">
    <source>
        <dbReference type="EMBL" id="MBR7795720.1"/>
    </source>
</evidence>
<evidence type="ECO:0000256" key="5">
    <source>
        <dbReference type="PIRSR" id="PIRSR634603-1"/>
    </source>
</evidence>
<keyword evidence="2 7" id="KW-0479">Metal-binding</keyword>
<feature type="active site" description="Proton acceptor; specific for (S)-substrate epimerization" evidence="5">
    <location>
        <position position="266"/>
    </location>
</feature>
<feature type="binding site" evidence="6">
    <location>
        <position position="159"/>
    </location>
    <ligand>
        <name>substrate</name>
    </ligand>
</feature>
<evidence type="ECO:0000259" key="9">
    <source>
        <dbReference type="SMART" id="SM00922"/>
    </source>
</evidence>